<dbReference type="InterPro" id="IPR058533">
    <property type="entry name" value="Cation_efflux_TM"/>
</dbReference>
<dbReference type="HOGENOM" id="CLU_013430_0_0_3"/>
<evidence type="ECO:0000313" key="12">
    <source>
        <dbReference type="Proteomes" id="UP000010366"/>
    </source>
</evidence>
<feature type="domain" description="Cation efflux protein cytoplasmic" evidence="10">
    <location>
        <begin position="222"/>
        <end position="288"/>
    </location>
</feature>
<accession>K9UD67</accession>
<gene>
    <name evidence="11" type="ORF">Cha6605_1950</name>
</gene>
<evidence type="ECO:0000256" key="7">
    <source>
        <dbReference type="ARBA" id="ARBA00023136"/>
    </source>
</evidence>
<dbReference type="SUPFAM" id="SSF160240">
    <property type="entry name" value="Cation efflux protein cytoplasmic domain-like"/>
    <property type="match status" value="1"/>
</dbReference>
<reference evidence="11 12" key="1">
    <citation type="submission" date="2012-05" db="EMBL/GenBank/DDBJ databases">
        <title>Finished chromosome of genome of Chamaesiphon sp. PCC 6605.</title>
        <authorList>
            <consortium name="US DOE Joint Genome Institute"/>
            <person name="Gugger M."/>
            <person name="Coursin T."/>
            <person name="Rippka R."/>
            <person name="Tandeau De Marsac N."/>
            <person name="Huntemann M."/>
            <person name="Wei C.-L."/>
            <person name="Han J."/>
            <person name="Detter J.C."/>
            <person name="Han C."/>
            <person name="Tapia R."/>
            <person name="Chen A."/>
            <person name="Kyrpides N."/>
            <person name="Mavromatis K."/>
            <person name="Markowitz V."/>
            <person name="Szeto E."/>
            <person name="Ivanova N."/>
            <person name="Pagani I."/>
            <person name="Pati A."/>
            <person name="Goodwin L."/>
            <person name="Nordberg H.P."/>
            <person name="Cantor M.N."/>
            <person name="Hua S.X."/>
            <person name="Woyke T."/>
            <person name="Kerfeld C.A."/>
        </authorList>
    </citation>
    <scope>NUCLEOTIDE SEQUENCE [LARGE SCALE GENOMIC DNA]</scope>
    <source>
        <strain evidence="12">ATCC 27169 / PCC 6605</strain>
    </source>
</reference>
<dbReference type="NCBIfam" id="TIGR01297">
    <property type="entry name" value="CDF"/>
    <property type="match status" value="1"/>
</dbReference>
<dbReference type="PANTHER" id="PTHR11562">
    <property type="entry name" value="CATION EFFLUX PROTEIN/ ZINC TRANSPORTER"/>
    <property type="match status" value="1"/>
</dbReference>
<feature type="transmembrane region" description="Helical" evidence="8">
    <location>
        <begin position="20"/>
        <end position="40"/>
    </location>
</feature>
<dbReference type="eggNOG" id="COG1230">
    <property type="taxonomic scope" value="Bacteria"/>
</dbReference>
<keyword evidence="7 8" id="KW-0472">Membrane</keyword>
<organism evidence="11 12">
    <name type="scientific">Chamaesiphon minutus (strain ATCC 27169 / PCC 6605)</name>
    <dbReference type="NCBI Taxonomy" id="1173020"/>
    <lineage>
        <taxon>Bacteria</taxon>
        <taxon>Bacillati</taxon>
        <taxon>Cyanobacteriota</taxon>
        <taxon>Cyanophyceae</taxon>
        <taxon>Gomontiellales</taxon>
        <taxon>Chamaesiphonaceae</taxon>
        <taxon>Chamaesiphon</taxon>
    </lineage>
</organism>
<dbReference type="OrthoDB" id="9809646at2"/>
<dbReference type="GO" id="GO:0005886">
    <property type="term" value="C:plasma membrane"/>
    <property type="evidence" value="ECO:0007669"/>
    <property type="project" value="TreeGrafter"/>
</dbReference>
<protein>
    <submittedName>
        <fullName evidence="11">Cation diffusion facilitator family transporter</fullName>
    </submittedName>
</protein>
<dbReference type="SUPFAM" id="SSF161111">
    <property type="entry name" value="Cation efflux protein transmembrane domain-like"/>
    <property type="match status" value="1"/>
</dbReference>
<evidence type="ECO:0000256" key="5">
    <source>
        <dbReference type="ARBA" id="ARBA00022989"/>
    </source>
</evidence>
<dbReference type="InterPro" id="IPR036837">
    <property type="entry name" value="Cation_efflux_CTD_sf"/>
</dbReference>
<sequence length="304" mass="32455">MTHNHGSEHTHGTGNYNRAFIISVTLNTLFVAIEAFYGIAANSLALLADAGHNLSDVLGLLLAWGASLLSQRQATERRTFGLLRSSILAALFNAMFLLVISGGVGWEAILRFRDPAPVSGRTLIVVAAIGIVINTLSALMFLAGRKRDLNIRGAFLHLMADAAVSAGVVFAGLAIVFTGELWFDPAVSLLVTVVIVVGTWQLLRDALNLITDAVPAGIEPLAVRTYLAERPGVAEVHDLHIWSMSTTEAALMVHLLVPTGHPGDAFLAQIYRDLHENFGIEHATIQIELGDSGQACALAPENVV</sequence>
<evidence type="ECO:0000256" key="1">
    <source>
        <dbReference type="ARBA" id="ARBA00004141"/>
    </source>
</evidence>
<dbReference type="InterPro" id="IPR002524">
    <property type="entry name" value="Cation_efflux"/>
</dbReference>
<evidence type="ECO:0000256" key="2">
    <source>
        <dbReference type="ARBA" id="ARBA00008873"/>
    </source>
</evidence>
<keyword evidence="3" id="KW-0813">Transport</keyword>
<dbReference type="PATRIC" id="fig|1173020.3.peg.2214"/>
<dbReference type="InterPro" id="IPR027470">
    <property type="entry name" value="Cation_efflux_CTD"/>
</dbReference>
<evidence type="ECO:0000313" key="11">
    <source>
        <dbReference type="EMBL" id="AFY93057.1"/>
    </source>
</evidence>
<keyword evidence="4 8" id="KW-0812">Transmembrane</keyword>
<dbReference type="EMBL" id="CP003600">
    <property type="protein sequence ID" value="AFY93057.1"/>
    <property type="molecule type" value="Genomic_DNA"/>
</dbReference>
<name>K9UD67_CHAP6</name>
<evidence type="ECO:0000259" key="10">
    <source>
        <dbReference type="Pfam" id="PF16916"/>
    </source>
</evidence>
<evidence type="ECO:0000256" key="4">
    <source>
        <dbReference type="ARBA" id="ARBA00022692"/>
    </source>
</evidence>
<evidence type="ECO:0000256" key="3">
    <source>
        <dbReference type="ARBA" id="ARBA00022448"/>
    </source>
</evidence>
<proteinExistence type="inferred from homology"/>
<dbReference type="Pfam" id="PF01545">
    <property type="entry name" value="Cation_efflux"/>
    <property type="match status" value="1"/>
</dbReference>
<feature type="transmembrane region" description="Helical" evidence="8">
    <location>
        <begin position="82"/>
        <end position="103"/>
    </location>
</feature>
<dbReference type="InterPro" id="IPR027469">
    <property type="entry name" value="Cation_efflux_TMD_sf"/>
</dbReference>
<keyword evidence="12" id="KW-1185">Reference proteome</keyword>
<dbReference type="AlphaFoldDB" id="K9UD67"/>
<feature type="transmembrane region" description="Helical" evidence="8">
    <location>
        <begin position="123"/>
        <end position="143"/>
    </location>
</feature>
<evidence type="ECO:0000256" key="6">
    <source>
        <dbReference type="ARBA" id="ARBA00023065"/>
    </source>
</evidence>
<feature type="transmembrane region" description="Helical" evidence="8">
    <location>
        <begin position="155"/>
        <end position="176"/>
    </location>
</feature>
<dbReference type="KEGG" id="cmp:Cha6605_1950"/>
<dbReference type="GO" id="GO:0005385">
    <property type="term" value="F:zinc ion transmembrane transporter activity"/>
    <property type="evidence" value="ECO:0007669"/>
    <property type="project" value="TreeGrafter"/>
</dbReference>
<dbReference type="STRING" id="1173020.Cha6605_1950"/>
<feature type="domain" description="Cation efflux protein transmembrane" evidence="9">
    <location>
        <begin position="21"/>
        <end position="208"/>
    </location>
</feature>
<evidence type="ECO:0000256" key="8">
    <source>
        <dbReference type="SAM" id="Phobius"/>
    </source>
</evidence>
<dbReference type="InterPro" id="IPR050681">
    <property type="entry name" value="CDF/SLC30A"/>
</dbReference>
<dbReference type="Pfam" id="PF16916">
    <property type="entry name" value="ZT_dimer"/>
    <property type="match status" value="1"/>
</dbReference>
<comment type="similarity">
    <text evidence="2">Belongs to the cation diffusion facilitator (CDF) transporter (TC 2.A.4) family. SLC30A subfamily.</text>
</comment>
<dbReference type="RefSeq" id="WP_015159223.1">
    <property type="nucleotide sequence ID" value="NC_019697.1"/>
</dbReference>
<comment type="subcellular location">
    <subcellularLocation>
        <location evidence="1">Membrane</location>
        <topology evidence="1">Multi-pass membrane protein</topology>
    </subcellularLocation>
</comment>
<feature type="transmembrane region" description="Helical" evidence="8">
    <location>
        <begin position="182"/>
        <end position="203"/>
    </location>
</feature>
<evidence type="ECO:0000259" key="9">
    <source>
        <dbReference type="Pfam" id="PF01545"/>
    </source>
</evidence>
<dbReference type="Gene3D" id="1.20.1510.10">
    <property type="entry name" value="Cation efflux protein transmembrane domain"/>
    <property type="match status" value="1"/>
</dbReference>
<keyword evidence="6" id="KW-0406">Ion transport</keyword>
<dbReference type="PANTHER" id="PTHR11562:SF17">
    <property type="entry name" value="RE54080P-RELATED"/>
    <property type="match status" value="1"/>
</dbReference>
<dbReference type="Proteomes" id="UP000010366">
    <property type="component" value="Chromosome"/>
</dbReference>
<feature type="transmembrane region" description="Helical" evidence="8">
    <location>
        <begin position="52"/>
        <end position="70"/>
    </location>
</feature>
<keyword evidence="5 8" id="KW-1133">Transmembrane helix</keyword>